<feature type="transmembrane region" description="Helical" evidence="2">
    <location>
        <begin position="198"/>
        <end position="222"/>
    </location>
</feature>
<feature type="transmembrane region" description="Helical" evidence="2">
    <location>
        <begin position="47"/>
        <end position="69"/>
    </location>
</feature>
<feature type="region of interest" description="Disordered" evidence="1">
    <location>
        <begin position="305"/>
        <end position="340"/>
    </location>
</feature>
<evidence type="ECO:0000256" key="1">
    <source>
        <dbReference type="SAM" id="MobiDB-lite"/>
    </source>
</evidence>
<keyword evidence="2" id="KW-0472">Membrane</keyword>
<gene>
    <name evidence="3" type="ORF">A4X13_0g1567</name>
</gene>
<dbReference type="EMBL" id="LWDF02000063">
    <property type="protein sequence ID" value="KAE8258621.1"/>
    <property type="molecule type" value="Genomic_DNA"/>
</dbReference>
<evidence type="ECO:0000256" key="2">
    <source>
        <dbReference type="SAM" id="Phobius"/>
    </source>
</evidence>
<reference evidence="3" key="2">
    <citation type="journal article" date="2019" name="IMA Fungus">
        <title>Genome sequencing and comparison of five Tilletia species to identify candidate genes for the detection of regulated species infecting wheat.</title>
        <authorList>
            <person name="Nguyen H.D.T."/>
            <person name="Sultana T."/>
            <person name="Kesanakurti P."/>
            <person name="Hambleton S."/>
        </authorList>
    </citation>
    <scope>NUCLEOTIDE SEQUENCE</scope>
    <source>
        <strain evidence="3">DAOMC 236416</strain>
    </source>
</reference>
<feature type="transmembrane region" description="Helical" evidence="2">
    <location>
        <begin position="158"/>
        <end position="177"/>
    </location>
</feature>
<comment type="caution">
    <text evidence="3">The sequence shown here is derived from an EMBL/GenBank/DDBJ whole genome shotgun (WGS) entry which is preliminary data.</text>
</comment>
<keyword evidence="2" id="KW-1133">Transmembrane helix</keyword>
<feature type="region of interest" description="Disordered" evidence="1">
    <location>
        <begin position="374"/>
        <end position="406"/>
    </location>
</feature>
<sequence>MASNAPLFTKGDFYGLAITAAFFGCLIPVSLAYALFSTQRMRRLPIFWVQALALALAFVYTILELAFFRNSFRIRDGDEYWYNEGQAGGGFRIFVPLVSDVAIVMKVAAFYPSHIGAKPKRLLIIGFPSLLLVTRFIMQALTWAAYKNPEIPYLTQALTAEITMQVVGNCFCSILLLRKTFDLARNKHLTTHRAQRRLAHLIEALLMTFLPAIVVQFTLMIAEFIDVANTNNGNFNGPEITPFQQRIYRTEIYCQQANVIVSVLFGLLATLWSSIRTRSEGLGGPSTTIPGSGSQESRKGVIQSELGPAANDGGGSGAGAVATFGGSSRPSARSGSTHHLAAGMRDEDRPLLSFLVDAHNPIDTHDVIGTSSALESTTLGGGGGGASSAAGLTPRDRTMSSSSNRSWIRMQQSKSGDGLGIARLGGGGGGGGVGPGEEIDMEVASTAGGESYRDHQMKAL</sequence>
<proteinExistence type="predicted"/>
<feature type="transmembrane region" description="Helical" evidence="2">
    <location>
        <begin position="89"/>
        <end position="111"/>
    </location>
</feature>
<name>A0A177TL60_9BASI</name>
<feature type="transmembrane region" description="Helical" evidence="2">
    <location>
        <begin position="123"/>
        <end position="146"/>
    </location>
</feature>
<keyword evidence="4" id="KW-1185">Reference proteome</keyword>
<protein>
    <submittedName>
        <fullName evidence="3">Uncharacterized protein</fullName>
    </submittedName>
</protein>
<feature type="compositionally biased region" description="Low complexity" evidence="1">
    <location>
        <begin position="319"/>
        <end position="335"/>
    </location>
</feature>
<keyword evidence="2" id="KW-0812">Transmembrane</keyword>
<reference evidence="3" key="1">
    <citation type="submission" date="2016-04" db="EMBL/GenBank/DDBJ databases">
        <authorList>
            <person name="Nguyen H.D."/>
            <person name="Samba Siva P."/>
            <person name="Cullis J."/>
            <person name="Levesque C.A."/>
            <person name="Hambleton S."/>
        </authorList>
    </citation>
    <scope>NUCLEOTIDE SEQUENCE</scope>
    <source>
        <strain evidence="3">DAOMC 236416</strain>
    </source>
</reference>
<evidence type="ECO:0000313" key="3">
    <source>
        <dbReference type="EMBL" id="KAE8258621.1"/>
    </source>
</evidence>
<feature type="transmembrane region" description="Helical" evidence="2">
    <location>
        <begin position="13"/>
        <end position="35"/>
    </location>
</feature>
<accession>A0A177TL60</accession>
<dbReference type="Proteomes" id="UP000077521">
    <property type="component" value="Unassembled WGS sequence"/>
</dbReference>
<dbReference type="AlphaFoldDB" id="A0A177TL60"/>
<evidence type="ECO:0000313" key="4">
    <source>
        <dbReference type="Proteomes" id="UP000077521"/>
    </source>
</evidence>
<organism evidence="3 4">
    <name type="scientific">Tilletia indica</name>
    <dbReference type="NCBI Taxonomy" id="43049"/>
    <lineage>
        <taxon>Eukaryota</taxon>
        <taxon>Fungi</taxon>
        <taxon>Dikarya</taxon>
        <taxon>Basidiomycota</taxon>
        <taxon>Ustilaginomycotina</taxon>
        <taxon>Exobasidiomycetes</taxon>
        <taxon>Tilletiales</taxon>
        <taxon>Tilletiaceae</taxon>
        <taxon>Tilletia</taxon>
    </lineage>
</organism>